<dbReference type="OrthoDB" id="9807042at2"/>
<dbReference type="GO" id="GO:0020037">
    <property type="term" value="F:heme binding"/>
    <property type="evidence" value="ECO:0007669"/>
    <property type="project" value="TreeGrafter"/>
</dbReference>
<dbReference type="KEGG" id="ttr:Tter_1110"/>
<dbReference type="STRING" id="525904.Tter_1110"/>
<organism evidence="13 14">
    <name type="scientific">Thermobaculum terrenum (strain ATCC BAA-798 / CCMEE 7001 / YNP1)</name>
    <dbReference type="NCBI Taxonomy" id="525904"/>
    <lineage>
        <taxon>Bacteria</taxon>
        <taxon>Bacillati</taxon>
        <taxon>Chloroflexota</taxon>
        <taxon>Chloroflexia</taxon>
        <taxon>Candidatus Thermobaculales</taxon>
        <taxon>Candidatus Thermobaculaceae</taxon>
        <taxon>Thermobaculum</taxon>
    </lineage>
</organism>
<feature type="transmembrane region" description="Helical" evidence="12">
    <location>
        <begin position="185"/>
        <end position="204"/>
    </location>
</feature>
<feature type="transmembrane region" description="Helical" evidence="12">
    <location>
        <begin position="216"/>
        <end position="234"/>
    </location>
</feature>
<feature type="transmembrane region" description="Helical" evidence="12">
    <location>
        <begin position="318"/>
        <end position="338"/>
    </location>
</feature>
<feature type="transmembrane region" description="Helical" evidence="12">
    <location>
        <begin position="126"/>
        <end position="149"/>
    </location>
</feature>
<keyword evidence="10 12" id="KW-0408">Iron</keyword>
<dbReference type="GO" id="GO:0046872">
    <property type="term" value="F:metal ion binding"/>
    <property type="evidence" value="ECO:0007669"/>
    <property type="project" value="UniProtKB-UniRule"/>
</dbReference>
<keyword evidence="5 12" id="KW-0349">Heme</keyword>
<dbReference type="Pfam" id="PF01654">
    <property type="entry name" value="Cyt_bd_oxida_I"/>
    <property type="match status" value="1"/>
</dbReference>
<dbReference type="GO" id="GO:0016682">
    <property type="term" value="F:oxidoreductase activity, acting on diphenols and related substances as donors, oxygen as acceptor"/>
    <property type="evidence" value="ECO:0007669"/>
    <property type="project" value="TreeGrafter"/>
</dbReference>
<evidence type="ECO:0000256" key="11">
    <source>
        <dbReference type="ARBA" id="ARBA00023136"/>
    </source>
</evidence>
<evidence type="ECO:0000256" key="5">
    <source>
        <dbReference type="ARBA" id="ARBA00022617"/>
    </source>
</evidence>
<sequence length="441" mass="48314">MDELLAARFQMAFSLAFHMIFAAMGIGMPVLMLIAEGLWLRTREKDYLHLARKWAKATAVLFAIGAVSGTVLSFELGLLWPKFMEFAGGIIGVAFALEGYAFFIEAIFLGLYLYGWDKLPPKIHWLCGFPVALSGLASGVLVLSANAWMQSPTGFELVGGQPTNIDPVKALFNPAWGVMALHSTLSTYIASAFAVSAVYAFAILRGKSEKYHQRALNIAMAVAAISALLMPLSGDASARSVAIRQPAKLAAMEGLFHSERGAGLSIGGWPDLEREQLRYAVEIPKLLSFLAFHDPNALVRGLDSVPRDQWPNVVVVRAAFQVMVGLGIFLVVVSVWYWASRFWRRLHTKWLYIALVLSGIAGYTALEAGWIVTEVGRQPWIIYGIMRTSEAVTPTEGVFETLIAVVAIYALLSLALVWLLLKLRDSNRNLPALEVIDNAPA</sequence>
<dbReference type="Proteomes" id="UP000000323">
    <property type="component" value="Chromosome 1"/>
</dbReference>
<gene>
    <name evidence="13" type="ordered locus">Tter_1110</name>
</gene>
<dbReference type="PANTHER" id="PTHR30365:SF14">
    <property type="entry name" value="CYTOCHROME BD MENAQUINOL OXIDASE SUBUNIT I-RELATED"/>
    <property type="match status" value="1"/>
</dbReference>
<keyword evidence="8 12" id="KW-0249">Electron transport</keyword>
<dbReference type="InterPro" id="IPR002585">
    <property type="entry name" value="Cyt-d_ubiquinol_oxidase_su_1"/>
</dbReference>
<evidence type="ECO:0000256" key="6">
    <source>
        <dbReference type="ARBA" id="ARBA00022692"/>
    </source>
</evidence>
<name>D1CB61_THET1</name>
<evidence type="ECO:0000256" key="4">
    <source>
        <dbReference type="ARBA" id="ARBA00022475"/>
    </source>
</evidence>
<evidence type="ECO:0000256" key="7">
    <source>
        <dbReference type="ARBA" id="ARBA00022723"/>
    </source>
</evidence>
<reference evidence="14" key="1">
    <citation type="journal article" date="2010" name="Stand. Genomic Sci.">
        <title>Complete genome sequence of 'Thermobaculum terrenum' type strain (YNP1).</title>
        <authorList>
            <person name="Kiss H."/>
            <person name="Cleland D."/>
            <person name="Lapidus A."/>
            <person name="Lucas S."/>
            <person name="Glavina Del Rio T."/>
            <person name="Nolan M."/>
            <person name="Tice H."/>
            <person name="Han C."/>
            <person name="Goodwin L."/>
            <person name="Pitluck S."/>
            <person name="Liolios K."/>
            <person name="Ivanova N."/>
            <person name="Mavromatis K."/>
            <person name="Ovchinnikova G."/>
            <person name="Pati A."/>
            <person name="Chen A."/>
            <person name="Palaniappan K."/>
            <person name="Land M."/>
            <person name="Hauser L."/>
            <person name="Chang Y."/>
            <person name="Jeffries C."/>
            <person name="Lu M."/>
            <person name="Brettin T."/>
            <person name="Detter J."/>
            <person name="Goker M."/>
            <person name="Tindall B."/>
            <person name="Beck B."/>
            <person name="McDermott T."/>
            <person name="Woyke T."/>
            <person name="Bristow J."/>
            <person name="Eisen J."/>
            <person name="Markowitz V."/>
            <person name="Hugenholtz P."/>
            <person name="Kyrpides N."/>
            <person name="Klenk H."/>
            <person name="Cheng J."/>
        </authorList>
    </citation>
    <scope>NUCLEOTIDE SEQUENCE [LARGE SCALE GENOMIC DNA]</scope>
    <source>
        <strain evidence="14">ATCC BAA-798 / YNP1</strain>
    </source>
</reference>
<evidence type="ECO:0000256" key="9">
    <source>
        <dbReference type="ARBA" id="ARBA00022989"/>
    </source>
</evidence>
<keyword evidence="9 12" id="KW-1133">Transmembrane helix</keyword>
<evidence type="ECO:0000313" key="13">
    <source>
        <dbReference type="EMBL" id="ACZ42026.1"/>
    </source>
</evidence>
<dbReference type="GO" id="GO:0019646">
    <property type="term" value="P:aerobic electron transport chain"/>
    <property type="evidence" value="ECO:0007669"/>
    <property type="project" value="InterPro"/>
</dbReference>
<dbReference type="GO" id="GO:0005886">
    <property type="term" value="C:plasma membrane"/>
    <property type="evidence" value="ECO:0007669"/>
    <property type="project" value="UniProtKB-SubCell"/>
</dbReference>
<keyword evidence="4 12" id="KW-1003">Cell membrane</keyword>
<dbReference type="RefSeq" id="WP_012875061.1">
    <property type="nucleotide sequence ID" value="NC_013525.1"/>
</dbReference>
<evidence type="ECO:0000256" key="8">
    <source>
        <dbReference type="ARBA" id="ARBA00022982"/>
    </source>
</evidence>
<dbReference type="EMBL" id="CP001825">
    <property type="protein sequence ID" value="ACZ42026.1"/>
    <property type="molecule type" value="Genomic_DNA"/>
</dbReference>
<keyword evidence="14" id="KW-1185">Reference proteome</keyword>
<comment type="similarity">
    <text evidence="2 12">Belongs to the cytochrome ubiquinol oxidase subunit 1 family.</text>
</comment>
<feature type="transmembrane region" description="Helical" evidence="12">
    <location>
        <begin position="12"/>
        <end position="39"/>
    </location>
</feature>
<evidence type="ECO:0000313" key="14">
    <source>
        <dbReference type="Proteomes" id="UP000000323"/>
    </source>
</evidence>
<dbReference type="PANTHER" id="PTHR30365">
    <property type="entry name" value="CYTOCHROME D UBIQUINOL OXIDASE"/>
    <property type="match status" value="1"/>
</dbReference>
<comment type="subcellular location">
    <subcellularLocation>
        <location evidence="1">Cell membrane</location>
        <topology evidence="1">Multi-pass membrane protein</topology>
    </subcellularLocation>
</comment>
<dbReference type="eggNOG" id="COG1271">
    <property type="taxonomic scope" value="Bacteria"/>
</dbReference>
<protein>
    <submittedName>
        <fullName evidence="13">Cytochrome bd ubiquinol oxidase subunit I</fullName>
    </submittedName>
</protein>
<feature type="transmembrane region" description="Helical" evidence="12">
    <location>
        <begin position="59"/>
        <end position="80"/>
    </location>
</feature>
<evidence type="ECO:0000256" key="3">
    <source>
        <dbReference type="ARBA" id="ARBA00022448"/>
    </source>
</evidence>
<keyword evidence="3 12" id="KW-0813">Transport</keyword>
<proteinExistence type="inferred from homology"/>
<accession>D1CB61</accession>
<dbReference type="HOGENOM" id="CLU_030555_3_2_0"/>
<evidence type="ECO:0000256" key="12">
    <source>
        <dbReference type="PIRNR" id="PIRNR006446"/>
    </source>
</evidence>
<evidence type="ECO:0000256" key="2">
    <source>
        <dbReference type="ARBA" id="ARBA00009819"/>
    </source>
</evidence>
<dbReference type="GO" id="GO:0009055">
    <property type="term" value="F:electron transfer activity"/>
    <property type="evidence" value="ECO:0007669"/>
    <property type="project" value="UniProtKB-UniRule"/>
</dbReference>
<feature type="transmembrane region" description="Helical" evidence="12">
    <location>
        <begin position="86"/>
        <end position="114"/>
    </location>
</feature>
<evidence type="ECO:0000256" key="10">
    <source>
        <dbReference type="ARBA" id="ARBA00023004"/>
    </source>
</evidence>
<keyword evidence="6 12" id="KW-0812">Transmembrane</keyword>
<feature type="transmembrane region" description="Helical" evidence="12">
    <location>
        <begin position="350"/>
        <end position="372"/>
    </location>
</feature>
<dbReference type="GO" id="GO:0070069">
    <property type="term" value="C:cytochrome complex"/>
    <property type="evidence" value="ECO:0007669"/>
    <property type="project" value="UniProtKB-UniRule"/>
</dbReference>
<dbReference type="AlphaFoldDB" id="D1CB61"/>
<evidence type="ECO:0000256" key="1">
    <source>
        <dbReference type="ARBA" id="ARBA00004651"/>
    </source>
</evidence>
<keyword evidence="7 12" id="KW-0479">Metal-binding</keyword>
<dbReference type="PIRSF" id="PIRSF006446">
    <property type="entry name" value="Cyt_quinol_oxidase_1"/>
    <property type="match status" value="1"/>
</dbReference>
<keyword evidence="11 12" id="KW-0472">Membrane</keyword>
<feature type="transmembrane region" description="Helical" evidence="12">
    <location>
        <begin position="402"/>
        <end position="421"/>
    </location>
</feature>